<dbReference type="Proteomes" id="UP000195331">
    <property type="component" value="Plasmid unnamed2"/>
</dbReference>
<evidence type="ECO:0000313" key="2">
    <source>
        <dbReference type="Proteomes" id="UP000195331"/>
    </source>
</evidence>
<organism evidence="1 2">
    <name type="scientific">Mycobacterium dioxanotrophicus</name>
    <dbReference type="NCBI Taxonomy" id="482462"/>
    <lineage>
        <taxon>Bacteria</taxon>
        <taxon>Bacillati</taxon>
        <taxon>Actinomycetota</taxon>
        <taxon>Actinomycetes</taxon>
        <taxon>Mycobacteriales</taxon>
        <taxon>Mycobacteriaceae</taxon>
        <taxon>Mycobacterium</taxon>
    </lineage>
</organism>
<gene>
    <name evidence="1" type="ORF">BTO20_37595</name>
</gene>
<accession>A0A1Y0CGF6</accession>
<keyword evidence="1" id="KW-0614">Plasmid</keyword>
<dbReference type="KEGG" id="mdx:BTO20_37595"/>
<evidence type="ECO:0000313" key="1">
    <source>
        <dbReference type="EMBL" id="ART74340.1"/>
    </source>
</evidence>
<reference evidence="1 2" key="1">
    <citation type="submission" date="2017-04" db="EMBL/GenBank/DDBJ databases">
        <title>Whole Genome Sequence of 1,4-Dioxane Degrading Bacterium Mycobacterium dioxanotrophicus PH-06.</title>
        <authorList>
            <person name="He Y."/>
        </authorList>
    </citation>
    <scope>NUCLEOTIDE SEQUENCE [LARGE SCALE GENOMIC DNA]</scope>
    <source>
        <strain evidence="1 2">PH-06</strain>
        <plasmid evidence="1 2">unnamed2</plasmid>
    </source>
</reference>
<sequence>MTRNSKIFGNFVRDSRERRGWGHEHVYETTSVPVETQDHIERGDPGVEVSDTWLHAYNHIFEWPHGYASVLADMGRHPTKTEALRGSDRDVELSTALRYFTPQTDDVWKTFSGLYDRQRSWTAPPFVGFDVITGDPVSLEGPTLTNVSVEFLHAMMLARHGHTSIDVNVMSWVAAHTITTHYGDEHYADAPLGQFELYTTGTLMDREHGKRIGLDPLIGLRSLTMAKSLAASLLELRPETPTTVMRAGLTFFAAASLDDQPLQTLIQLKRAQRQGSLSQAGEQRIKDFYAHWDEHFLPRDLGWELAQPDPAAADLLAGLVNARDALVGMDTHSTSRGLLSNKVEVVGPEKLLDRSGPGTRSAILYYDSSVSPELPAALQHEMPTAALTFFAATTDRPRLGAQHQYMSGAELLYPVYSVGITTENDCDVIAQHSSYNLSTLTHYHEGQAIYCDGEGARRVWIPRL</sequence>
<geneLocation type="plasmid" evidence="1 2">
    <name>unnamed2</name>
</geneLocation>
<name>A0A1Y0CGF6_9MYCO</name>
<proteinExistence type="predicted"/>
<protein>
    <submittedName>
        <fullName evidence="1">Uncharacterized protein</fullName>
    </submittedName>
</protein>
<dbReference type="OrthoDB" id="4715122at2"/>
<keyword evidence="2" id="KW-1185">Reference proteome</keyword>
<dbReference type="RefSeq" id="WP_087083579.1">
    <property type="nucleotide sequence ID" value="NZ_CP020811.1"/>
</dbReference>
<dbReference type="EMBL" id="CP020811">
    <property type="protein sequence ID" value="ART74340.1"/>
    <property type="molecule type" value="Genomic_DNA"/>
</dbReference>
<dbReference type="AlphaFoldDB" id="A0A1Y0CGF6"/>